<dbReference type="KEGG" id="phe:Phep_1032"/>
<dbReference type="InterPro" id="IPR009057">
    <property type="entry name" value="Homeodomain-like_sf"/>
</dbReference>
<protein>
    <submittedName>
        <fullName evidence="5">Helix-turn-helix-domain containing protein AraC type</fullName>
    </submittedName>
</protein>
<evidence type="ECO:0000313" key="5">
    <source>
        <dbReference type="EMBL" id="ACU03252.1"/>
    </source>
</evidence>
<evidence type="ECO:0000313" key="6">
    <source>
        <dbReference type="Proteomes" id="UP000000852"/>
    </source>
</evidence>
<dbReference type="PRINTS" id="PR00032">
    <property type="entry name" value="HTHARAC"/>
</dbReference>
<sequence length="288" mass="32998">MAQVQKFGMNQGCLLVQSASHYLAHIELFEYKLEQQANIHFSVNEPSFFMYANLNQNSCWLCYRPAGKYQETIASGAHQLLLITFRPDWLIYKCHKMEELKPFTAFYRNAESAYNRLPSFDIAANLFNALQKMDAKGSDLIADADGYIFINHCLNKYYRKLAGQNPTHNYHLEKAAAIARFVKENYASAMVDDLPKIADRFMVSERSLARLARLAFGIPLHEQVINLRMASAFSLLSTTNKPIYEIAQLNGYNDPHYFSKAFKKYYGILPKSVEKTSKKLSVQEKITG</sequence>
<dbReference type="AlphaFoldDB" id="C6Y339"/>
<dbReference type="GO" id="GO:0043565">
    <property type="term" value="F:sequence-specific DNA binding"/>
    <property type="evidence" value="ECO:0007669"/>
    <property type="project" value="InterPro"/>
</dbReference>
<dbReference type="SMART" id="SM00342">
    <property type="entry name" value="HTH_ARAC"/>
    <property type="match status" value="1"/>
</dbReference>
<gene>
    <name evidence="5" type="ordered locus">Phep_1032</name>
</gene>
<dbReference type="eggNOG" id="COG4977">
    <property type="taxonomic scope" value="Bacteria"/>
</dbReference>
<dbReference type="EMBL" id="CP001681">
    <property type="protein sequence ID" value="ACU03252.1"/>
    <property type="molecule type" value="Genomic_DNA"/>
</dbReference>
<keyword evidence="2" id="KW-0238">DNA-binding</keyword>
<dbReference type="GO" id="GO:0003700">
    <property type="term" value="F:DNA-binding transcription factor activity"/>
    <property type="evidence" value="ECO:0007669"/>
    <property type="project" value="InterPro"/>
</dbReference>
<evidence type="ECO:0000256" key="3">
    <source>
        <dbReference type="ARBA" id="ARBA00023163"/>
    </source>
</evidence>
<keyword evidence="6" id="KW-1185">Reference proteome</keyword>
<dbReference type="PANTHER" id="PTHR43280:SF2">
    <property type="entry name" value="HTH-TYPE TRANSCRIPTIONAL REGULATOR EXSA"/>
    <property type="match status" value="1"/>
</dbReference>
<name>C6Y339_PEDHD</name>
<feature type="domain" description="HTH araC/xylS-type" evidence="4">
    <location>
        <begin position="176"/>
        <end position="276"/>
    </location>
</feature>
<dbReference type="HOGENOM" id="CLU_885208_0_0_10"/>
<organism evidence="5 6">
    <name type="scientific">Pedobacter heparinus (strain ATCC 13125 / DSM 2366 / CIP 104194 / JCM 7457 / NBRC 12017 / NCIMB 9290 / NRRL B-14731 / HIM 762-3)</name>
    <dbReference type="NCBI Taxonomy" id="485917"/>
    <lineage>
        <taxon>Bacteria</taxon>
        <taxon>Pseudomonadati</taxon>
        <taxon>Bacteroidota</taxon>
        <taxon>Sphingobacteriia</taxon>
        <taxon>Sphingobacteriales</taxon>
        <taxon>Sphingobacteriaceae</taxon>
        <taxon>Pedobacter</taxon>
    </lineage>
</organism>
<evidence type="ECO:0000256" key="2">
    <source>
        <dbReference type="ARBA" id="ARBA00023125"/>
    </source>
</evidence>
<reference evidence="5 6" key="1">
    <citation type="journal article" date="2009" name="Stand. Genomic Sci.">
        <title>Complete genome sequence of Pedobacter heparinus type strain (HIM 762-3).</title>
        <authorList>
            <person name="Han C."/>
            <person name="Spring S."/>
            <person name="Lapidus A."/>
            <person name="Del Rio T.G."/>
            <person name="Tice H."/>
            <person name="Copeland A."/>
            <person name="Cheng J.F."/>
            <person name="Lucas S."/>
            <person name="Chen F."/>
            <person name="Nolan M."/>
            <person name="Bruce D."/>
            <person name="Goodwin L."/>
            <person name="Pitluck S."/>
            <person name="Ivanova N."/>
            <person name="Mavromatis K."/>
            <person name="Mikhailova N."/>
            <person name="Pati A."/>
            <person name="Chen A."/>
            <person name="Palaniappan K."/>
            <person name="Land M."/>
            <person name="Hauser L."/>
            <person name="Chang Y.J."/>
            <person name="Jeffries C.C."/>
            <person name="Saunders E."/>
            <person name="Chertkov O."/>
            <person name="Brettin T."/>
            <person name="Goker M."/>
            <person name="Rohde M."/>
            <person name="Bristow J."/>
            <person name="Eisen J.A."/>
            <person name="Markowitz V."/>
            <person name="Hugenholtz P."/>
            <person name="Kyrpides N.C."/>
            <person name="Klenk H.P."/>
            <person name="Detter J.C."/>
        </authorList>
    </citation>
    <scope>NUCLEOTIDE SEQUENCE [LARGE SCALE GENOMIC DNA]</scope>
    <source>
        <strain evidence="6">ATCC 13125 / DSM 2366 / CIP 104194 / JCM 7457 / NBRC 12017 / NCIMB 9290 / NRRL B-14731 / HIM 762-3</strain>
    </source>
</reference>
<dbReference type="PROSITE" id="PS01124">
    <property type="entry name" value="HTH_ARAC_FAMILY_2"/>
    <property type="match status" value="1"/>
</dbReference>
<dbReference type="Pfam" id="PF12833">
    <property type="entry name" value="HTH_18"/>
    <property type="match status" value="1"/>
</dbReference>
<accession>C6Y339</accession>
<dbReference type="PANTHER" id="PTHR43280">
    <property type="entry name" value="ARAC-FAMILY TRANSCRIPTIONAL REGULATOR"/>
    <property type="match status" value="1"/>
</dbReference>
<dbReference type="InterPro" id="IPR020449">
    <property type="entry name" value="Tscrpt_reg_AraC-type_HTH"/>
</dbReference>
<keyword evidence="1" id="KW-0805">Transcription regulation</keyword>
<dbReference type="InterPro" id="IPR018060">
    <property type="entry name" value="HTH_AraC"/>
</dbReference>
<evidence type="ECO:0000256" key="1">
    <source>
        <dbReference type="ARBA" id="ARBA00023015"/>
    </source>
</evidence>
<dbReference type="Gene3D" id="1.10.10.60">
    <property type="entry name" value="Homeodomain-like"/>
    <property type="match status" value="1"/>
</dbReference>
<dbReference type="STRING" id="485917.Phep_1032"/>
<dbReference type="Proteomes" id="UP000000852">
    <property type="component" value="Chromosome"/>
</dbReference>
<proteinExistence type="predicted"/>
<evidence type="ECO:0000259" key="4">
    <source>
        <dbReference type="PROSITE" id="PS01124"/>
    </source>
</evidence>
<keyword evidence="3" id="KW-0804">Transcription</keyword>
<dbReference type="SUPFAM" id="SSF46689">
    <property type="entry name" value="Homeodomain-like"/>
    <property type="match status" value="1"/>
</dbReference>